<name>A0A840RWM5_9BURK</name>
<dbReference type="EC" id="3.1.2.21" evidence="3"/>
<dbReference type="InterPro" id="IPR012223">
    <property type="entry name" value="TEII"/>
</dbReference>
<evidence type="ECO:0000256" key="1">
    <source>
        <dbReference type="ARBA" id="ARBA00007169"/>
    </source>
</evidence>
<dbReference type="RefSeq" id="WP_168056786.1">
    <property type="nucleotide sequence ID" value="NZ_JAAOZT010000012.1"/>
</dbReference>
<evidence type="ECO:0000313" key="4">
    <source>
        <dbReference type="Proteomes" id="UP000571084"/>
    </source>
</evidence>
<dbReference type="InterPro" id="IPR029058">
    <property type="entry name" value="AB_hydrolase_fold"/>
</dbReference>
<feature type="domain" description="Thioesterase" evidence="2">
    <location>
        <begin position="21"/>
        <end position="242"/>
    </location>
</feature>
<evidence type="ECO:0000313" key="3">
    <source>
        <dbReference type="EMBL" id="MBB5201074.1"/>
    </source>
</evidence>
<comment type="caution">
    <text evidence="3">The sequence shown here is derived from an EMBL/GenBank/DDBJ whole genome shotgun (WGS) entry which is preliminary data.</text>
</comment>
<organism evidence="3 4">
    <name type="scientific">Glaciimonas immobilis</name>
    <dbReference type="NCBI Taxonomy" id="728004"/>
    <lineage>
        <taxon>Bacteria</taxon>
        <taxon>Pseudomonadati</taxon>
        <taxon>Pseudomonadota</taxon>
        <taxon>Betaproteobacteria</taxon>
        <taxon>Burkholderiales</taxon>
        <taxon>Oxalobacteraceae</taxon>
        <taxon>Glaciimonas</taxon>
    </lineage>
</organism>
<dbReference type="PANTHER" id="PTHR11487">
    <property type="entry name" value="THIOESTERASE"/>
    <property type="match status" value="1"/>
</dbReference>
<dbReference type="Pfam" id="PF00975">
    <property type="entry name" value="Thioesterase"/>
    <property type="match status" value="1"/>
</dbReference>
<dbReference type="SUPFAM" id="SSF53474">
    <property type="entry name" value="alpha/beta-Hydrolases"/>
    <property type="match status" value="1"/>
</dbReference>
<evidence type="ECO:0000259" key="2">
    <source>
        <dbReference type="Pfam" id="PF00975"/>
    </source>
</evidence>
<dbReference type="AlphaFoldDB" id="A0A840RWM5"/>
<sequence>MSSTAGCWFTHLSNHAQANGRLFTFPFAGGGPSVYRHWPELLPSLEIFAACLPGRESRINEPHVTSMDALMAQLLPAIVPLLDRDFFFYGHSMGALVAFELAHALKQQGLRQPKCLLIGACQSPNITPNSHRLNTLPDAQFFRALSTYGGLPEGLANSAELQQLILPTLRADLSIPASYRFSANPPLTCPIIAFCGESDMMVTKQNMSGWRDMTSASYFLHEMPGDHFFLHPQRIHLLEMIKTGINIW</sequence>
<dbReference type="InterPro" id="IPR001031">
    <property type="entry name" value="Thioesterase"/>
</dbReference>
<dbReference type="EMBL" id="JACHHQ010000006">
    <property type="protein sequence ID" value="MBB5201074.1"/>
    <property type="molecule type" value="Genomic_DNA"/>
</dbReference>
<dbReference type="GO" id="GO:0008610">
    <property type="term" value="P:lipid biosynthetic process"/>
    <property type="evidence" value="ECO:0007669"/>
    <property type="project" value="TreeGrafter"/>
</dbReference>
<gene>
    <name evidence="3" type="ORF">HNR39_002923</name>
</gene>
<reference evidence="3 4" key="1">
    <citation type="submission" date="2020-08" db="EMBL/GenBank/DDBJ databases">
        <title>Genomic Encyclopedia of Type Strains, Phase IV (KMG-IV): sequencing the most valuable type-strain genomes for metagenomic binning, comparative biology and taxonomic classification.</title>
        <authorList>
            <person name="Goeker M."/>
        </authorList>
    </citation>
    <scope>NUCLEOTIDE SEQUENCE [LARGE SCALE GENOMIC DNA]</scope>
    <source>
        <strain evidence="3 4">DSM 23240</strain>
    </source>
</reference>
<protein>
    <submittedName>
        <fullName evidence="3">Medium-chain acyl-[acyl-carrier-protein] hydrolase</fullName>
        <ecNumber evidence="3">3.1.2.21</ecNumber>
    </submittedName>
</protein>
<dbReference type="GO" id="GO:0016297">
    <property type="term" value="F:fatty acyl-[ACP] hydrolase activity"/>
    <property type="evidence" value="ECO:0007669"/>
    <property type="project" value="UniProtKB-EC"/>
</dbReference>
<proteinExistence type="inferred from homology"/>
<comment type="similarity">
    <text evidence="1">Belongs to the thioesterase family.</text>
</comment>
<keyword evidence="4" id="KW-1185">Reference proteome</keyword>
<keyword evidence="3" id="KW-0378">Hydrolase</keyword>
<accession>A0A840RWM5</accession>
<dbReference type="Proteomes" id="UP000571084">
    <property type="component" value="Unassembled WGS sequence"/>
</dbReference>
<dbReference type="Gene3D" id="3.40.50.1820">
    <property type="entry name" value="alpha/beta hydrolase"/>
    <property type="match status" value="1"/>
</dbReference>
<dbReference type="PANTHER" id="PTHR11487:SF0">
    <property type="entry name" value="S-ACYL FATTY ACID SYNTHASE THIOESTERASE, MEDIUM CHAIN"/>
    <property type="match status" value="1"/>
</dbReference>